<evidence type="ECO:0008006" key="4">
    <source>
        <dbReference type="Google" id="ProtNLM"/>
    </source>
</evidence>
<protein>
    <recommendedName>
        <fullName evidence="4">Glycosyltransferase RgtA/B/C/D-like domain-containing protein</fullName>
    </recommendedName>
</protein>
<feature type="transmembrane region" description="Helical" evidence="1">
    <location>
        <begin position="57"/>
        <end position="87"/>
    </location>
</feature>
<reference evidence="2 3" key="1">
    <citation type="journal article" date="2020" name="Int. J. Syst. Evol. Microbiol.">
        <title>Novel acetic acid bacteria from cider fermentations: Acetobacter conturbans sp. nov. and Acetobacter fallax sp. nov.</title>
        <authorList>
            <person name="Sombolestani A.S."/>
            <person name="Cleenwerck I."/>
            <person name="Cnockaert M."/>
            <person name="Borremans W."/>
            <person name="Wieme A.D."/>
            <person name="De Vuyst L."/>
            <person name="Vandamme P."/>
        </authorList>
    </citation>
    <scope>NUCLEOTIDE SEQUENCE [LARGE SCALE GENOMIC DNA]</scope>
    <source>
        <strain evidence="2 3">LMG 30640</strain>
    </source>
</reference>
<evidence type="ECO:0000313" key="2">
    <source>
        <dbReference type="EMBL" id="NHN86765.1"/>
    </source>
</evidence>
<comment type="caution">
    <text evidence="2">The sequence shown here is derived from an EMBL/GenBank/DDBJ whole genome shotgun (WGS) entry which is preliminary data.</text>
</comment>
<feature type="transmembrane region" description="Helical" evidence="1">
    <location>
        <begin position="380"/>
        <end position="406"/>
    </location>
</feature>
<proteinExistence type="predicted"/>
<keyword evidence="1" id="KW-0472">Membrane</keyword>
<keyword evidence="3" id="KW-1185">Reference proteome</keyword>
<dbReference type="EMBL" id="WOTB01000050">
    <property type="protein sequence ID" value="NHN86765.1"/>
    <property type="molecule type" value="Genomic_DNA"/>
</dbReference>
<organism evidence="2 3">
    <name type="scientific">Acetobacter musti</name>
    <dbReference type="NCBI Taxonomy" id="864732"/>
    <lineage>
        <taxon>Bacteria</taxon>
        <taxon>Pseudomonadati</taxon>
        <taxon>Pseudomonadota</taxon>
        <taxon>Alphaproteobacteria</taxon>
        <taxon>Acetobacterales</taxon>
        <taxon>Acetobacteraceae</taxon>
        <taxon>Acetobacter</taxon>
    </lineage>
</organism>
<feature type="transmembrane region" description="Helical" evidence="1">
    <location>
        <begin position="437"/>
        <end position="457"/>
    </location>
</feature>
<dbReference type="RefSeq" id="WP_173585079.1">
    <property type="nucleotide sequence ID" value="NZ_WOTB01000050.1"/>
</dbReference>
<feature type="transmembrane region" description="Helical" evidence="1">
    <location>
        <begin position="151"/>
        <end position="182"/>
    </location>
</feature>
<accession>A0ABX0JXN9</accession>
<evidence type="ECO:0000256" key="1">
    <source>
        <dbReference type="SAM" id="Phobius"/>
    </source>
</evidence>
<keyword evidence="1" id="KW-1133">Transmembrane helix</keyword>
<name>A0ABX0JXN9_9PROT</name>
<sequence>MFRNSPGTTARLLILCLGLASLVFDNHPHFMLGDSVSYLSTWPGAWIPPDRSWLFGFMTHGLLVLTHSLDAYIVLQVLLQCAVAAFLARTFLPTGPARSVFIVLAVCDPLLATYARFYMSDFSAALCFVTWLALLKPILDTPQKPAPRRWAGIALAGVLAVFVRVAYVPIEALTLLLFAARALARRDRPGARRALTACLVPVMAAGLLTGANGLIFRDRLPQPFFLNRLSGVFSAGVFAPAIAAEDIRAAGIPVTDEQMRLMRLGDYHLRLAQVWGSDPTWLRQVVMKSCHTTDEYNPAVNTVMGRITRHAFLRNPAAFAGVYLRTLGYYFRPHEWRRDFDTELGLYRPFPPDFVRFLNTWLPFDPVNAETPERMSRLTWILRSCLGLYPVLLMVFTALSAAILIVSGSTALTVPACGILSSVLLAPLYSNYVIPRYILPVMALGYCLVTALVFSRISRPVTAD</sequence>
<dbReference type="Proteomes" id="UP000635278">
    <property type="component" value="Unassembled WGS sequence"/>
</dbReference>
<keyword evidence="1" id="KW-0812">Transmembrane</keyword>
<feature type="transmembrane region" description="Helical" evidence="1">
    <location>
        <begin position="194"/>
        <end position="216"/>
    </location>
</feature>
<feature type="transmembrane region" description="Helical" evidence="1">
    <location>
        <begin position="122"/>
        <end position="139"/>
    </location>
</feature>
<evidence type="ECO:0000313" key="3">
    <source>
        <dbReference type="Proteomes" id="UP000635278"/>
    </source>
</evidence>
<gene>
    <name evidence="2" type="ORF">GOB93_19385</name>
</gene>